<dbReference type="KEGG" id="htq:FRZ44_30200"/>
<dbReference type="GO" id="GO:0016747">
    <property type="term" value="F:acyltransferase activity, transferring groups other than amino-acyl groups"/>
    <property type="evidence" value="ECO:0007669"/>
    <property type="project" value="InterPro"/>
</dbReference>
<organism evidence="4 5">
    <name type="scientific">Hypericibacter terrae</name>
    <dbReference type="NCBI Taxonomy" id="2602015"/>
    <lineage>
        <taxon>Bacteria</taxon>
        <taxon>Pseudomonadati</taxon>
        <taxon>Pseudomonadota</taxon>
        <taxon>Alphaproteobacteria</taxon>
        <taxon>Rhodospirillales</taxon>
        <taxon>Dongiaceae</taxon>
        <taxon>Hypericibacter</taxon>
    </lineage>
</organism>
<dbReference type="SUPFAM" id="SSF55729">
    <property type="entry name" value="Acyl-CoA N-acyltransferases (Nat)"/>
    <property type="match status" value="1"/>
</dbReference>
<gene>
    <name evidence="4" type="ORF">FRZ44_30200</name>
</gene>
<dbReference type="AlphaFoldDB" id="A0A5J6MKD5"/>
<reference evidence="4 5" key="1">
    <citation type="submission" date="2019-08" db="EMBL/GenBank/DDBJ databases">
        <title>Hyperibacter terrae gen. nov., sp. nov. and Hyperibacter viscosus sp. nov., two new members in the family Rhodospirillaceae isolated from the rhizosphere of Hypericum perforatum.</title>
        <authorList>
            <person name="Noviana Z."/>
        </authorList>
    </citation>
    <scope>NUCLEOTIDE SEQUENCE [LARGE SCALE GENOMIC DNA]</scope>
    <source>
        <strain evidence="4 5">R5913</strain>
    </source>
</reference>
<name>A0A5J6MKD5_9PROT</name>
<dbReference type="RefSeq" id="WP_151177947.1">
    <property type="nucleotide sequence ID" value="NZ_CP042906.1"/>
</dbReference>
<proteinExistence type="predicted"/>
<dbReference type="Pfam" id="PF00583">
    <property type="entry name" value="Acetyltransf_1"/>
    <property type="match status" value="1"/>
</dbReference>
<dbReference type="OrthoDB" id="3389160at2"/>
<evidence type="ECO:0000256" key="1">
    <source>
        <dbReference type="ARBA" id="ARBA00022679"/>
    </source>
</evidence>
<dbReference type="EMBL" id="CP042906">
    <property type="protein sequence ID" value="QEX17717.1"/>
    <property type="molecule type" value="Genomic_DNA"/>
</dbReference>
<dbReference type="PROSITE" id="PS51186">
    <property type="entry name" value="GNAT"/>
    <property type="match status" value="1"/>
</dbReference>
<feature type="domain" description="N-acetyltransferase" evidence="3">
    <location>
        <begin position="30"/>
        <end position="180"/>
    </location>
</feature>
<keyword evidence="1 4" id="KW-0808">Transferase</keyword>
<evidence type="ECO:0000313" key="4">
    <source>
        <dbReference type="EMBL" id="QEX17717.1"/>
    </source>
</evidence>
<dbReference type="CDD" id="cd04301">
    <property type="entry name" value="NAT_SF"/>
    <property type="match status" value="1"/>
</dbReference>
<evidence type="ECO:0000259" key="3">
    <source>
        <dbReference type="PROSITE" id="PS51186"/>
    </source>
</evidence>
<accession>A0A5J6MKD5</accession>
<dbReference type="InterPro" id="IPR050832">
    <property type="entry name" value="Bact_Acetyltransf"/>
</dbReference>
<keyword evidence="2" id="KW-0012">Acyltransferase</keyword>
<dbReference type="Proteomes" id="UP000326202">
    <property type="component" value="Chromosome"/>
</dbReference>
<evidence type="ECO:0000256" key="2">
    <source>
        <dbReference type="ARBA" id="ARBA00023315"/>
    </source>
</evidence>
<dbReference type="InterPro" id="IPR000182">
    <property type="entry name" value="GNAT_dom"/>
</dbReference>
<dbReference type="Gene3D" id="3.40.630.30">
    <property type="match status" value="1"/>
</dbReference>
<dbReference type="PANTHER" id="PTHR43877:SF2">
    <property type="entry name" value="AMINOALKYLPHOSPHONATE N-ACETYLTRANSFERASE-RELATED"/>
    <property type="match status" value="1"/>
</dbReference>
<protein>
    <submittedName>
        <fullName evidence="4">GNAT family N-acetyltransferase</fullName>
    </submittedName>
</protein>
<dbReference type="PANTHER" id="PTHR43877">
    <property type="entry name" value="AMINOALKYLPHOSPHONATE N-ACETYLTRANSFERASE-RELATED-RELATED"/>
    <property type="match status" value="1"/>
</dbReference>
<dbReference type="InterPro" id="IPR016181">
    <property type="entry name" value="Acyl_CoA_acyltransferase"/>
</dbReference>
<evidence type="ECO:0000313" key="5">
    <source>
        <dbReference type="Proteomes" id="UP000326202"/>
    </source>
</evidence>
<sequence length="184" mass="20078">MTADPPVSSQKPFKLDAAAAAARREELAEILVDAVASGASVNFLWPFELPDARRYWDRIIARIAADEILLLAVENGGRLVGTVQLLPAPQPNQDHRADISKLLVSRSARRQGIATVLMQAVEAEAQGLARTLLVLDTETGSAADRLYRRLGYQVLGIMPRHARLPGGELADTTFFFKHLPDGSR</sequence>
<keyword evidence="5" id="KW-1185">Reference proteome</keyword>